<dbReference type="AlphaFoldDB" id="A0A9Q1H087"/>
<dbReference type="Gene3D" id="3.30.70.270">
    <property type="match status" value="1"/>
</dbReference>
<dbReference type="OrthoDB" id="6759844at2759"/>
<evidence type="ECO:0000256" key="1">
    <source>
        <dbReference type="SAM" id="MobiDB-lite"/>
    </source>
</evidence>
<sequence>MFSSLFKKGYHRNNKKSSNVRYVERSNGESEITDAEDRQDSDNEYNYSEWAAPIDKPDGCYRIFGDYKVKVNVVLKTKENPLPTQQELLMKLNGGQKFTKLDTRISK</sequence>
<evidence type="ECO:0000313" key="2">
    <source>
        <dbReference type="EMBL" id="KAJ8030312.1"/>
    </source>
</evidence>
<reference evidence="2" key="1">
    <citation type="submission" date="2021-10" db="EMBL/GenBank/DDBJ databases">
        <title>Tropical sea cucumber genome reveals ecological adaptation and Cuvierian tubules defense mechanism.</title>
        <authorList>
            <person name="Chen T."/>
        </authorList>
    </citation>
    <scope>NUCLEOTIDE SEQUENCE</scope>
    <source>
        <strain evidence="2">Nanhai2018</strain>
        <tissue evidence="2">Muscle</tissue>
    </source>
</reference>
<comment type="caution">
    <text evidence="2">The sequence shown here is derived from an EMBL/GenBank/DDBJ whole genome shotgun (WGS) entry which is preliminary data.</text>
</comment>
<name>A0A9Q1H087_HOLLE</name>
<dbReference type="SUPFAM" id="SSF56672">
    <property type="entry name" value="DNA/RNA polymerases"/>
    <property type="match status" value="1"/>
</dbReference>
<dbReference type="Gene3D" id="3.10.10.10">
    <property type="entry name" value="HIV Type 1 Reverse Transcriptase, subunit A, domain 1"/>
    <property type="match status" value="1"/>
</dbReference>
<gene>
    <name evidence="2" type="ORF">HOLleu_26686</name>
</gene>
<protein>
    <submittedName>
        <fullName evidence="2">Uncharacterized protein</fullName>
    </submittedName>
</protein>
<proteinExistence type="predicted"/>
<keyword evidence="3" id="KW-1185">Reference proteome</keyword>
<feature type="region of interest" description="Disordered" evidence="1">
    <location>
        <begin position="14"/>
        <end position="45"/>
    </location>
</feature>
<organism evidence="2 3">
    <name type="scientific">Holothuria leucospilota</name>
    <name type="common">Black long sea cucumber</name>
    <name type="synonym">Mertensiothuria leucospilota</name>
    <dbReference type="NCBI Taxonomy" id="206669"/>
    <lineage>
        <taxon>Eukaryota</taxon>
        <taxon>Metazoa</taxon>
        <taxon>Echinodermata</taxon>
        <taxon>Eleutherozoa</taxon>
        <taxon>Echinozoa</taxon>
        <taxon>Holothuroidea</taxon>
        <taxon>Aspidochirotacea</taxon>
        <taxon>Aspidochirotida</taxon>
        <taxon>Holothuriidae</taxon>
        <taxon>Holothuria</taxon>
    </lineage>
</organism>
<evidence type="ECO:0000313" key="3">
    <source>
        <dbReference type="Proteomes" id="UP001152320"/>
    </source>
</evidence>
<accession>A0A9Q1H087</accession>
<dbReference type="EMBL" id="JAIZAY010000013">
    <property type="protein sequence ID" value="KAJ8030312.1"/>
    <property type="molecule type" value="Genomic_DNA"/>
</dbReference>
<dbReference type="InterPro" id="IPR043502">
    <property type="entry name" value="DNA/RNA_pol_sf"/>
</dbReference>
<dbReference type="Proteomes" id="UP001152320">
    <property type="component" value="Chromosome 13"/>
</dbReference>
<dbReference type="InterPro" id="IPR043128">
    <property type="entry name" value="Rev_trsase/Diguanyl_cyclase"/>
</dbReference>